<dbReference type="Proteomes" id="UP000625527">
    <property type="component" value="Unassembled WGS sequence"/>
</dbReference>
<comment type="caution">
    <text evidence="1">The sequence shown here is derived from an EMBL/GenBank/DDBJ whole genome shotgun (WGS) entry which is preliminary data.</text>
</comment>
<organism evidence="1 2">
    <name type="scientific">Myceligenerans pegani</name>
    <dbReference type="NCBI Taxonomy" id="2776917"/>
    <lineage>
        <taxon>Bacteria</taxon>
        <taxon>Bacillati</taxon>
        <taxon>Actinomycetota</taxon>
        <taxon>Actinomycetes</taxon>
        <taxon>Micrococcales</taxon>
        <taxon>Promicromonosporaceae</taxon>
        <taxon>Myceligenerans</taxon>
    </lineage>
</organism>
<dbReference type="EMBL" id="JADAQT010000083">
    <property type="protein sequence ID" value="MBE1876340.1"/>
    <property type="molecule type" value="Genomic_DNA"/>
</dbReference>
<dbReference type="PANTHER" id="PTHR41913:SF1">
    <property type="entry name" value="DUF1684 DOMAIN-CONTAINING PROTEIN"/>
    <property type="match status" value="1"/>
</dbReference>
<gene>
    <name evidence="1" type="ORF">IHE71_11540</name>
</gene>
<keyword evidence="2" id="KW-1185">Reference proteome</keyword>
<dbReference type="InterPro" id="IPR012467">
    <property type="entry name" value="DUF1684"/>
</dbReference>
<reference evidence="1 2" key="1">
    <citation type="submission" date="2020-10" db="EMBL/GenBank/DDBJ databases">
        <title>Myceligenerans pegani sp. nov., an endophytic actinomycete isolated from Peganum harmala L. in Xinjiang, China.</title>
        <authorList>
            <person name="Xin L."/>
        </authorList>
    </citation>
    <scope>NUCLEOTIDE SEQUENCE [LARGE SCALE GENOMIC DNA]</scope>
    <source>
        <strain evidence="1 2">TRM65318</strain>
    </source>
</reference>
<dbReference type="RefSeq" id="WP_192862898.1">
    <property type="nucleotide sequence ID" value="NZ_JADAQT010000083.1"/>
</dbReference>
<evidence type="ECO:0000313" key="2">
    <source>
        <dbReference type="Proteomes" id="UP000625527"/>
    </source>
</evidence>
<dbReference type="PANTHER" id="PTHR41913">
    <property type="entry name" value="DUF1684 DOMAIN-CONTAINING PROTEIN"/>
    <property type="match status" value="1"/>
</dbReference>
<proteinExistence type="predicted"/>
<evidence type="ECO:0000313" key="1">
    <source>
        <dbReference type="EMBL" id="MBE1876340.1"/>
    </source>
</evidence>
<accession>A0ABR9MZ29</accession>
<name>A0ABR9MZ29_9MICO</name>
<dbReference type="Pfam" id="PF07920">
    <property type="entry name" value="DUF1684"/>
    <property type="match status" value="1"/>
</dbReference>
<protein>
    <submittedName>
        <fullName evidence="1">DUF1684 domain-containing protein</fullName>
    </submittedName>
</protein>
<sequence>MTHPVTDATGRNVYEAEWRAWRAGWQQWLAQPHGWLAAVAVHWLDDTPRSYDGVPGRWWQSGETLMIDLDGATMTFEGAELAQVAALDLAEGPDDRRIAVGDLEIGITYRDGYHINVYDPAAPARAVFDGVPVHDPDPAWIVTGRFEAHDGERSLALDTVGWREHEYLSPGVVHFEHDGAAYRMQVIVAAGRYTTVFTDGTSGDTTYPAGRSLDVPAPAADGTVTLDFNRALNLPCAFADYFPICPTPPAGNRYPFRIEAGEKTPRKA</sequence>